<name>A0A1L9B1A2_9BACT</name>
<dbReference type="InterPro" id="IPR018727">
    <property type="entry name" value="DUF2267"/>
</dbReference>
<sequence length="151" mass="16655">MSDTPPGNPLSRGDKRPPSRAGPSSAAFTAALIQHGHLEPALAECAAVSVVTALLRNLELDEDQEPQGHLMRKLVEFLPARDMGKDSHAPIGGQEALFTCVARELRLDVSAVEPLVRTVFQTLRGFLSEGECQDVERSLSWDLHYLWRRTQ</sequence>
<dbReference type="Pfam" id="PF10025">
    <property type="entry name" value="DUF2267"/>
    <property type="match status" value="1"/>
</dbReference>
<comment type="caution">
    <text evidence="2">The sequence shown here is derived from an EMBL/GenBank/DDBJ whole genome shotgun (WGS) entry which is preliminary data.</text>
</comment>
<evidence type="ECO:0000256" key="1">
    <source>
        <dbReference type="SAM" id="MobiDB-lite"/>
    </source>
</evidence>
<keyword evidence="3" id="KW-1185">Reference proteome</keyword>
<accession>A0A1L9B1A2</accession>
<proteinExistence type="predicted"/>
<dbReference type="AlphaFoldDB" id="A0A1L9B1A2"/>
<gene>
    <name evidence="2" type="ORF">BON30_36200</name>
</gene>
<reference evidence="3" key="1">
    <citation type="submission" date="2016-11" db="EMBL/GenBank/DDBJ databases">
        <authorList>
            <person name="Shukria A."/>
            <person name="Stevens D.C."/>
        </authorList>
    </citation>
    <scope>NUCLEOTIDE SEQUENCE [LARGE SCALE GENOMIC DNA]</scope>
    <source>
        <strain evidence="3">Cbfe23</strain>
    </source>
</reference>
<dbReference type="RefSeq" id="WP_071903067.1">
    <property type="nucleotide sequence ID" value="NZ_MPIN01000012.1"/>
</dbReference>
<dbReference type="Gene3D" id="1.10.490.110">
    <property type="entry name" value="Uncharacterized conserved protein DUF2267"/>
    <property type="match status" value="1"/>
</dbReference>
<dbReference type="EMBL" id="MPIN01000012">
    <property type="protein sequence ID" value="OJH36042.1"/>
    <property type="molecule type" value="Genomic_DNA"/>
</dbReference>
<evidence type="ECO:0000313" key="3">
    <source>
        <dbReference type="Proteomes" id="UP000182229"/>
    </source>
</evidence>
<dbReference type="InterPro" id="IPR038282">
    <property type="entry name" value="DUF2267_sf"/>
</dbReference>
<dbReference type="Proteomes" id="UP000182229">
    <property type="component" value="Unassembled WGS sequence"/>
</dbReference>
<protein>
    <recommendedName>
        <fullName evidence="4">DUF2267 domain-containing protein</fullName>
    </recommendedName>
</protein>
<reference evidence="2 3" key="2">
    <citation type="submission" date="2016-12" db="EMBL/GenBank/DDBJ databases">
        <title>Draft Genome Sequence of Cystobacter ferrugineus Strain Cbfe23.</title>
        <authorList>
            <person name="Akbar S."/>
            <person name="Dowd S.E."/>
            <person name="Stevens D.C."/>
        </authorList>
    </citation>
    <scope>NUCLEOTIDE SEQUENCE [LARGE SCALE GENOMIC DNA]</scope>
    <source>
        <strain evidence="2 3">Cbfe23</strain>
    </source>
</reference>
<evidence type="ECO:0008006" key="4">
    <source>
        <dbReference type="Google" id="ProtNLM"/>
    </source>
</evidence>
<evidence type="ECO:0000313" key="2">
    <source>
        <dbReference type="EMBL" id="OJH36042.1"/>
    </source>
</evidence>
<feature type="region of interest" description="Disordered" evidence="1">
    <location>
        <begin position="1"/>
        <end position="25"/>
    </location>
</feature>
<organism evidence="2 3">
    <name type="scientific">Cystobacter ferrugineus</name>
    <dbReference type="NCBI Taxonomy" id="83449"/>
    <lineage>
        <taxon>Bacteria</taxon>
        <taxon>Pseudomonadati</taxon>
        <taxon>Myxococcota</taxon>
        <taxon>Myxococcia</taxon>
        <taxon>Myxococcales</taxon>
        <taxon>Cystobacterineae</taxon>
        <taxon>Archangiaceae</taxon>
        <taxon>Cystobacter</taxon>
    </lineage>
</organism>